<sequence>MKQQKGCFLSSSLIRVENEFRIHRNNLKTQLQGIDNSCCYLILVQRLLGETGKSYKLELHSDHVLYRRKTLQISTYARSQLELTNQENSSSVQSSSNDSP</sequence>
<organism evidence="1">
    <name type="scientific">Spongospora subterranea</name>
    <dbReference type="NCBI Taxonomy" id="70186"/>
    <lineage>
        <taxon>Eukaryota</taxon>
        <taxon>Sar</taxon>
        <taxon>Rhizaria</taxon>
        <taxon>Endomyxa</taxon>
        <taxon>Phytomyxea</taxon>
        <taxon>Plasmodiophorida</taxon>
        <taxon>Plasmodiophoridae</taxon>
        <taxon>Spongospora</taxon>
    </lineage>
</organism>
<feature type="non-terminal residue" evidence="1">
    <location>
        <position position="100"/>
    </location>
</feature>
<evidence type="ECO:0000313" key="1">
    <source>
        <dbReference type="EMBL" id="CRZ03489.1"/>
    </source>
</evidence>
<dbReference type="EMBL" id="HACM01003047">
    <property type="protein sequence ID" value="CRZ03489.1"/>
    <property type="molecule type" value="Transcribed_RNA"/>
</dbReference>
<protein>
    <submittedName>
        <fullName evidence="1">Uncharacterized protein</fullName>
    </submittedName>
</protein>
<reference evidence="1" key="1">
    <citation type="submission" date="2015-04" db="EMBL/GenBank/DDBJ databases">
        <title>The genome sequence of the plant pathogenic Rhizarian Plasmodiophora brassicae reveals insights in its biotrophic life cycle and the origin of chitin synthesis.</title>
        <authorList>
            <person name="Schwelm A."/>
            <person name="Fogelqvist J."/>
            <person name="Knaust A."/>
            <person name="Julke S."/>
            <person name="Lilja T."/>
            <person name="Dhandapani V."/>
            <person name="Bonilla-Rosso G."/>
            <person name="Karlsson M."/>
            <person name="Shevchenko A."/>
            <person name="Choi S.R."/>
            <person name="Kim H.G."/>
            <person name="Park J.Y."/>
            <person name="Lim Y.P."/>
            <person name="Ludwig-Muller J."/>
            <person name="Dixelius C."/>
        </authorList>
    </citation>
    <scope>NUCLEOTIDE SEQUENCE</scope>
    <source>
        <tissue evidence="1">Potato root galls</tissue>
    </source>
</reference>
<proteinExistence type="predicted"/>
<dbReference type="AlphaFoldDB" id="A0A0H5R5M4"/>
<name>A0A0H5R5M4_9EUKA</name>
<accession>A0A0H5R5M4</accession>